<evidence type="ECO:0000313" key="1">
    <source>
        <dbReference type="EMBL" id="OPX48607.1"/>
    </source>
</evidence>
<sequence>MNSTVAKEYIQKEKKTYGRVFSDITFALDDIDDFKEGTDIESRYFFKNIKLLDKYMTMVQNAETEISKKKKVLFVEKDLLSSEQIQSLINGLELYKDSYKKNLNKLVKCSSCKCLKCMIECPFKSCMACSEIGKVTDCDKKTYNFILFTNYMTRLYNSETRSYDTVKVLAQVSFNDDPYDYRVLNSNGEYLILKYKNNMGKEEYNAVEDKYKFNFVANLYEKNVGE</sequence>
<dbReference type="OrthoDB" id="1757219at2"/>
<gene>
    <name evidence="1" type="ORF">CLTHE_11380</name>
</gene>
<dbReference type="RefSeq" id="WP_080022401.1">
    <property type="nucleotide sequence ID" value="NZ_LTAY01000030.1"/>
</dbReference>
<dbReference type="EMBL" id="LTAY01000030">
    <property type="protein sequence ID" value="OPX48607.1"/>
    <property type="molecule type" value="Genomic_DNA"/>
</dbReference>
<evidence type="ECO:0000313" key="2">
    <source>
        <dbReference type="Proteomes" id="UP000191448"/>
    </source>
</evidence>
<reference evidence="1 2" key="1">
    <citation type="submission" date="2016-02" db="EMBL/GenBank/DDBJ databases">
        <title>Genome sequence of Clostridium thermobutyricum DSM 4928.</title>
        <authorList>
            <person name="Poehlein A."/>
            <person name="Daniel R."/>
        </authorList>
    </citation>
    <scope>NUCLEOTIDE SEQUENCE [LARGE SCALE GENOMIC DNA]</scope>
    <source>
        <strain evidence="1 2">DSM 4928</strain>
    </source>
</reference>
<organism evidence="1 2">
    <name type="scientific">Clostridium thermobutyricum DSM 4928</name>
    <dbReference type="NCBI Taxonomy" id="1121339"/>
    <lineage>
        <taxon>Bacteria</taxon>
        <taxon>Bacillati</taxon>
        <taxon>Bacillota</taxon>
        <taxon>Clostridia</taxon>
        <taxon>Eubacteriales</taxon>
        <taxon>Clostridiaceae</taxon>
        <taxon>Clostridium</taxon>
    </lineage>
</organism>
<accession>A0A1V4SWE5</accession>
<protein>
    <recommendedName>
        <fullName evidence="3">DUF1292 domain-containing protein</fullName>
    </recommendedName>
</protein>
<dbReference type="Proteomes" id="UP000191448">
    <property type="component" value="Unassembled WGS sequence"/>
</dbReference>
<comment type="caution">
    <text evidence="1">The sequence shown here is derived from an EMBL/GenBank/DDBJ whole genome shotgun (WGS) entry which is preliminary data.</text>
</comment>
<evidence type="ECO:0008006" key="3">
    <source>
        <dbReference type="Google" id="ProtNLM"/>
    </source>
</evidence>
<proteinExistence type="predicted"/>
<name>A0A1V4SWE5_9CLOT</name>
<dbReference type="AlphaFoldDB" id="A0A1V4SWE5"/>